<dbReference type="InterPro" id="IPR058240">
    <property type="entry name" value="rSAM_sf"/>
</dbReference>
<keyword evidence="2" id="KW-0313">Glucose metabolism</keyword>
<proteinExistence type="predicted"/>
<evidence type="ECO:0000256" key="1">
    <source>
        <dbReference type="ARBA" id="ARBA00022485"/>
    </source>
</evidence>
<dbReference type="PIRSF" id="PIRSF004869">
    <property type="entry name" value="PflX_prd"/>
    <property type="match status" value="1"/>
</dbReference>
<dbReference type="PANTHER" id="PTHR30352:SF5">
    <property type="entry name" value="PYRUVATE FORMATE-LYASE 1-ACTIVATING ENZYME"/>
    <property type="match status" value="1"/>
</dbReference>
<dbReference type="InterPro" id="IPR027596">
    <property type="entry name" value="AmmeMemoSam_rS"/>
</dbReference>
<dbReference type="InterPro" id="IPR016431">
    <property type="entry name" value="Pyrv-formate_lyase-activ_prd"/>
</dbReference>
<keyword evidence="1" id="KW-0004">4Fe-4S</keyword>
<dbReference type="PANTHER" id="PTHR30352">
    <property type="entry name" value="PYRUVATE FORMATE-LYASE-ACTIVATING ENZYME"/>
    <property type="match status" value="1"/>
</dbReference>
<feature type="domain" description="Radical SAM core" evidence="8">
    <location>
        <begin position="76"/>
        <end position="297"/>
    </location>
</feature>
<protein>
    <submittedName>
        <fullName evidence="9">Pyruvate formate lyase activating enzyme</fullName>
    </submittedName>
</protein>
<comment type="cofactor">
    <cofactor evidence="7">
        <name>[4Fe-4S] cluster</name>
        <dbReference type="ChEBI" id="CHEBI:49883"/>
    </cofactor>
    <text evidence="7">Binds 1 [4Fe-4S] cluster. The cluster is coordinated with 3 cysteines and an exchangeable S-adenosyl-L-methionine.</text>
</comment>
<feature type="binding site" evidence="7">
    <location>
        <position position="95"/>
    </location>
    <ligand>
        <name>[4Fe-4S] cluster</name>
        <dbReference type="ChEBI" id="CHEBI:49883"/>
        <note>4Fe-4S-S-AdoMet</note>
    </ligand>
</feature>
<dbReference type="GO" id="GO:0006006">
    <property type="term" value="P:glucose metabolic process"/>
    <property type="evidence" value="ECO:0007669"/>
    <property type="project" value="UniProtKB-KW"/>
</dbReference>
<keyword evidence="3 7" id="KW-0949">S-adenosyl-L-methionine</keyword>
<evidence type="ECO:0000259" key="8">
    <source>
        <dbReference type="PROSITE" id="PS51918"/>
    </source>
</evidence>
<name>A0A2T5I0X0_9PROT</name>
<evidence type="ECO:0000313" key="10">
    <source>
        <dbReference type="Proteomes" id="UP000244128"/>
    </source>
</evidence>
<evidence type="ECO:0000256" key="7">
    <source>
        <dbReference type="PIRSR" id="PIRSR004869-50"/>
    </source>
</evidence>
<evidence type="ECO:0000256" key="2">
    <source>
        <dbReference type="ARBA" id="ARBA00022526"/>
    </source>
</evidence>
<feature type="binding site" evidence="7">
    <location>
        <position position="91"/>
    </location>
    <ligand>
        <name>[4Fe-4S] cluster</name>
        <dbReference type="ChEBI" id="CHEBI:49883"/>
        <note>4Fe-4S-S-AdoMet</note>
    </ligand>
</feature>
<dbReference type="Gene3D" id="3.20.20.70">
    <property type="entry name" value="Aldolase class I"/>
    <property type="match status" value="1"/>
</dbReference>
<accession>A0A2T5I0X0</accession>
<dbReference type="GO" id="GO:0051539">
    <property type="term" value="F:4 iron, 4 sulfur cluster binding"/>
    <property type="evidence" value="ECO:0007669"/>
    <property type="project" value="UniProtKB-KW"/>
</dbReference>
<dbReference type="GO" id="GO:0016829">
    <property type="term" value="F:lyase activity"/>
    <property type="evidence" value="ECO:0007669"/>
    <property type="project" value="UniProtKB-KW"/>
</dbReference>
<evidence type="ECO:0000256" key="3">
    <source>
        <dbReference type="ARBA" id="ARBA00022691"/>
    </source>
</evidence>
<dbReference type="PROSITE" id="PS51918">
    <property type="entry name" value="RADICAL_SAM"/>
    <property type="match status" value="1"/>
</dbReference>
<sequence length="365" mass="40710">MDEPISSAEQFPAQYWHWLEDGRIQCDLCSRDCKLHEGQRGACFVRGRAGDTMVLTTYGRSSGFCVDPIEKKPLNQFYPGSSVLSFGTAGCNLACKFCQNWDISKSRSFDKLLDQASPEAIARCAEQYHCKSVAFTYNDPVIFAEYAMDVADACHAIGIKTVAVTAGYIHAQPRRDFFAKMDAANVDLKAFTEAFYVKQTGSHLQPVLDTLCYLKHETDVWLELTTLLIPGLNDSSEEITAMSHWIMKELGPGVPLHFSAFHPDYKLDDIPPTPPETLIRARQIALDAGLHYVYTGNVHHIEGDTTYCPGCGSAVIVRDWYEIKQYHLTAEGRCKNCNAAIAGRFEQFTGQFGRQRIPVRIGAVA</sequence>
<dbReference type="CDD" id="cd01335">
    <property type="entry name" value="Radical_SAM"/>
    <property type="match status" value="1"/>
</dbReference>
<dbReference type="Proteomes" id="UP000244128">
    <property type="component" value="Unassembled WGS sequence"/>
</dbReference>
<dbReference type="AlphaFoldDB" id="A0A2T5I0X0"/>
<dbReference type="SFLD" id="SFLDG01101">
    <property type="entry name" value="Uncharacterised_Radical_SAM_Su"/>
    <property type="match status" value="1"/>
</dbReference>
<dbReference type="RefSeq" id="WP_107803039.1">
    <property type="nucleotide sequence ID" value="NZ_QAOI01000008.1"/>
</dbReference>
<keyword evidence="9" id="KW-0670">Pyruvate</keyword>
<dbReference type="GO" id="GO:0046872">
    <property type="term" value="F:metal ion binding"/>
    <property type="evidence" value="ECO:0007669"/>
    <property type="project" value="UniProtKB-KW"/>
</dbReference>
<evidence type="ECO:0000256" key="6">
    <source>
        <dbReference type="ARBA" id="ARBA00023014"/>
    </source>
</evidence>
<gene>
    <name evidence="9" type="ORF">C8R26_108123</name>
</gene>
<feature type="binding site" evidence="7">
    <location>
        <position position="98"/>
    </location>
    <ligand>
        <name>[4Fe-4S] cluster</name>
        <dbReference type="ChEBI" id="CHEBI:49883"/>
        <note>4Fe-4S-S-AdoMet</note>
    </ligand>
</feature>
<dbReference type="SUPFAM" id="SSF102114">
    <property type="entry name" value="Radical SAM enzymes"/>
    <property type="match status" value="1"/>
</dbReference>
<evidence type="ECO:0000256" key="5">
    <source>
        <dbReference type="ARBA" id="ARBA00023004"/>
    </source>
</evidence>
<keyword evidence="9" id="KW-0456">Lyase</keyword>
<dbReference type="EMBL" id="QAOI01000008">
    <property type="protein sequence ID" value="PTQ77475.1"/>
    <property type="molecule type" value="Genomic_DNA"/>
</dbReference>
<dbReference type="InterPro" id="IPR034457">
    <property type="entry name" value="Organic_radical-activating"/>
</dbReference>
<dbReference type="NCBIfam" id="TIGR04337">
    <property type="entry name" value="AmmeMemoSam_rS"/>
    <property type="match status" value="1"/>
</dbReference>
<dbReference type="InterPro" id="IPR007197">
    <property type="entry name" value="rSAM"/>
</dbReference>
<keyword evidence="5 7" id="KW-0408">Iron</keyword>
<evidence type="ECO:0000313" key="9">
    <source>
        <dbReference type="EMBL" id="PTQ77475.1"/>
    </source>
</evidence>
<keyword evidence="2" id="KW-0119">Carbohydrate metabolism</keyword>
<dbReference type="InterPro" id="IPR013785">
    <property type="entry name" value="Aldolase_TIM"/>
</dbReference>
<keyword evidence="4 7" id="KW-0479">Metal-binding</keyword>
<comment type="caution">
    <text evidence="9">The sequence shown here is derived from an EMBL/GenBank/DDBJ whole genome shotgun (WGS) entry which is preliminary data.</text>
</comment>
<dbReference type="Pfam" id="PF04055">
    <property type="entry name" value="Radical_SAM"/>
    <property type="match status" value="1"/>
</dbReference>
<evidence type="ECO:0000256" key="4">
    <source>
        <dbReference type="ARBA" id="ARBA00022723"/>
    </source>
</evidence>
<organism evidence="9 10">
    <name type="scientific">Nitrosomonas oligotropha</name>
    <dbReference type="NCBI Taxonomy" id="42354"/>
    <lineage>
        <taxon>Bacteria</taxon>
        <taxon>Pseudomonadati</taxon>
        <taxon>Pseudomonadota</taxon>
        <taxon>Betaproteobacteria</taxon>
        <taxon>Nitrosomonadales</taxon>
        <taxon>Nitrosomonadaceae</taxon>
        <taxon>Nitrosomonas</taxon>
    </lineage>
</organism>
<dbReference type="SFLD" id="SFLDS00029">
    <property type="entry name" value="Radical_SAM"/>
    <property type="match status" value="1"/>
</dbReference>
<reference evidence="9 10" key="1">
    <citation type="submission" date="2018-04" db="EMBL/GenBank/DDBJ databases">
        <title>Active sludge and wastewater microbial communities from Klosterneuburg, Austria.</title>
        <authorList>
            <person name="Wagner M."/>
        </authorList>
    </citation>
    <scope>NUCLEOTIDE SEQUENCE [LARGE SCALE GENOMIC DNA]</scope>
    <source>
        <strain evidence="9 10">Nm49</strain>
    </source>
</reference>
<keyword evidence="6 7" id="KW-0411">Iron-sulfur</keyword>